<dbReference type="Proteomes" id="UP000293398">
    <property type="component" value="Unassembled WGS sequence"/>
</dbReference>
<reference evidence="1 2" key="1">
    <citation type="submission" date="2019-02" db="EMBL/GenBank/DDBJ databases">
        <title>Genomic Encyclopedia of Type Strains, Phase IV (KMG-IV): sequencing the most valuable type-strain genomes for metagenomic binning, comparative biology and taxonomic classification.</title>
        <authorList>
            <person name="Goeker M."/>
        </authorList>
    </citation>
    <scope>NUCLEOTIDE SEQUENCE [LARGE SCALE GENOMIC DNA]</scope>
    <source>
        <strain evidence="1 2">DSM 23814</strain>
    </source>
</reference>
<keyword evidence="2" id="KW-1185">Reference proteome</keyword>
<evidence type="ECO:0000313" key="2">
    <source>
        <dbReference type="Proteomes" id="UP000293398"/>
    </source>
</evidence>
<sequence length="73" mass="8300">MANSNTEHSRKLRAKNATETNKRLVAAGLIKLVTFRLKTDLANEFDAIAQERGLSRPATLEMLCDMYRQHNPK</sequence>
<proteinExistence type="predicted"/>
<name>A0A4Q7VBL7_9BURK</name>
<comment type="caution">
    <text evidence="1">The sequence shown here is derived from an EMBL/GenBank/DDBJ whole genome shotgun (WGS) entry which is preliminary data.</text>
</comment>
<accession>A0A4Q7VBL7</accession>
<evidence type="ECO:0008006" key="3">
    <source>
        <dbReference type="Google" id="ProtNLM"/>
    </source>
</evidence>
<dbReference type="AlphaFoldDB" id="A0A4Q7VBL7"/>
<evidence type="ECO:0000313" key="1">
    <source>
        <dbReference type="EMBL" id="RZT92192.1"/>
    </source>
</evidence>
<dbReference type="EMBL" id="SHKO01000004">
    <property type="protein sequence ID" value="RZT92192.1"/>
    <property type="molecule type" value="Genomic_DNA"/>
</dbReference>
<gene>
    <name evidence="1" type="ORF">EV681_4102</name>
</gene>
<protein>
    <recommendedName>
        <fullName evidence="3">Ribbon-helix-helix CopG family protein</fullName>
    </recommendedName>
</protein>
<organism evidence="1 2">
    <name type="scientific">Advenella incenata</name>
    <dbReference type="NCBI Taxonomy" id="267800"/>
    <lineage>
        <taxon>Bacteria</taxon>
        <taxon>Pseudomonadati</taxon>
        <taxon>Pseudomonadota</taxon>
        <taxon>Betaproteobacteria</taxon>
        <taxon>Burkholderiales</taxon>
        <taxon>Alcaligenaceae</taxon>
    </lineage>
</organism>